<name>A0A1D1VYX3_RAMVA</name>
<gene>
    <name evidence="1" type="primary">RvY_14516-1</name>
    <name evidence="1" type="synonym">RvY_14516.1</name>
    <name evidence="1" type="ORF">RvY_14516</name>
</gene>
<dbReference type="Proteomes" id="UP000186922">
    <property type="component" value="Unassembled WGS sequence"/>
</dbReference>
<organism evidence="1 2">
    <name type="scientific">Ramazzottius varieornatus</name>
    <name type="common">Water bear</name>
    <name type="synonym">Tardigrade</name>
    <dbReference type="NCBI Taxonomy" id="947166"/>
    <lineage>
        <taxon>Eukaryota</taxon>
        <taxon>Metazoa</taxon>
        <taxon>Ecdysozoa</taxon>
        <taxon>Tardigrada</taxon>
        <taxon>Eutardigrada</taxon>
        <taxon>Parachela</taxon>
        <taxon>Hypsibioidea</taxon>
        <taxon>Ramazzottiidae</taxon>
        <taxon>Ramazzottius</taxon>
    </lineage>
</organism>
<proteinExistence type="predicted"/>
<dbReference type="AlphaFoldDB" id="A0A1D1VYX3"/>
<protein>
    <submittedName>
        <fullName evidence="1">Uncharacterized protein</fullName>
    </submittedName>
</protein>
<comment type="caution">
    <text evidence="1">The sequence shown here is derived from an EMBL/GenBank/DDBJ whole genome shotgun (WGS) entry which is preliminary data.</text>
</comment>
<evidence type="ECO:0000313" key="2">
    <source>
        <dbReference type="Proteomes" id="UP000186922"/>
    </source>
</evidence>
<reference evidence="1 2" key="1">
    <citation type="journal article" date="2016" name="Nat. Commun.">
        <title>Extremotolerant tardigrade genome and improved radiotolerance of human cultured cells by tardigrade-unique protein.</title>
        <authorList>
            <person name="Hashimoto T."/>
            <person name="Horikawa D.D."/>
            <person name="Saito Y."/>
            <person name="Kuwahara H."/>
            <person name="Kozuka-Hata H."/>
            <person name="Shin-I T."/>
            <person name="Minakuchi Y."/>
            <person name="Ohishi K."/>
            <person name="Motoyama A."/>
            <person name="Aizu T."/>
            <person name="Enomoto A."/>
            <person name="Kondo K."/>
            <person name="Tanaka S."/>
            <person name="Hara Y."/>
            <person name="Koshikawa S."/>
            <person name="Sagara H."/>
            <person name="Miura T."/>
            <person name="Yokobori S."/>
            <person name="Miyagawa K."/>
            <person name="Suzuki Y."/>
            <person name="Kubo T."/>
            <person name="Oyama M."/>
            <person name="Kohara Y."/>
            <person name="Fujiyama A."/>
            <person name="Arakawa K."/>
            <person name="Katayama T."/>
            <person name="Toyoda A."/>
            <person name="Kunieda T."/>
        </authorList>
    </citation>
    <scope>NUCLEOTIDE SEQUENCE [LARGE SCALE GENOMIC DNA]</scope>
    <source>
        <strain evidence="1 2">YOKOZUNA-1</strain>
    </source>
</reference>
<dbReference type="EMBL" id="BDGG01000010">
    <property type="protein sequence ID" value="GAV04204.1"/>
    <property type="molecule type" value="Genomic_DNA"/>
</dbReference>
<keyword evidence="2" id="KW-1185">Reference proteome</keyword>
<accession>A0A1D1VYX3</accession>
<sequence length="107" mass="11887">MELCKLNSTLQGLHPPVIQVHNGYDKISMARNALQNSGFLHARHEFINSNNPREQTEQLYARNECGKSCLSARISSSQFSNADGALSSLSSSWYHTSQRGLARIPLV</sequence>
<evidence type="ECO:0000313" key="1">
    <source>
        <dbReference type="EMBL" id="GAV04204.1"/>
    </source>
</evidence>